<dbReference type="InterPro" id="IPR050109">
    <property type="entry name" value="HTH-type_TetR-like_transc_reg"/>
</dbReference>
<evidence type="ECO:0000313" key="8">
    <source>
        <dbReference type="Proteomes" id="UP001143328"/>
    </source>
</evidence>
<evidence type="ECO:0000259" key="6">
    <source>
        <dbReference type="PROSITE" id="PS50977"/>
    </source>
</evidence>
<dbReference type="FunFam" id="1.10.357.10:FF:000003">
    <property type="entry name" value="HTH-type transcriptional regulator AcrR"/>
    <property type="match status" value="1"/>
</dbReference>
<sequence length="209" mass="23829">MRKTKEEAEKTRSAILLAAEALFLQKGVGHTTLDQIAKAAEVTRGAVYWHFENKAHLFHEILNQVRLPPEQMAELLSADNHSEPLQTLRDICVDALVNLVHDGQKRRIMTILLFRCEFTDDLREAEDRHNAFVRQFIDLCEALFQRAAEQGHLHPSMTPRLAALTLHGLVIGLFSDYLRDPDLYHPVQEAAAMVDAIFRGLAREWPLCN</sequence>
<keyword evidence="2" id="KW-0805">Transcription regulation</keyword>
<dbReference type="AlphaFoldDB" id="A0A9W6NIJ7"/>
<keyword evidence="3 5" id="KW-0238">DNA-binding</keyword>
<dbReference type="InterPro" id="IPR001647">
    <property type="entry name" value="HTH_TetR"/>
</dbReference>
<evidence type="ECO:0000256" key="4">
    <source>
        <dbReference type="ARBA" id="ARBA00023163"/>
    </source>
</evidence>
<dbReference type="PANTHER" id="PTHR30055:SF240">
    <property type="entry name" value="HTH-TYPE TRANSCRIPTIONAL REGULATOR ACRR"/>
    <property type="match status" value="1"/>
</dbReference>
<organism evidence="7 8">
    <name type="scientific">Pseudomonas turukhanskensis</name>
    <dbReference type="NCBI Taxonomy" id="1806536"/>
    <lineage>
        <taxon>Bacteria</taxon>
        <taxon>Pseudomonadati</taxon>
        <taxon>Pseudomonadota</taxon>
        <taxon>Gammaproteobacteria</taxon>
        <taxon>Pseudomonadales</taxon>
        <taxon>Pseudomonadaceae</taxon>
        <taxon>Pseudomonas</taxon>
    </lineage>
</organism>
<evidence type="ECO:0000256" key="3">
    <source>
        <dbReference type="ARBA" id="ARBA00023125"/>
    </source>
</evidence>
<dbReference type="PROSITE" id="PS50977">
    <property type="entry name" value="HTH_TETR_2"/>
    <property type="match status" value="1"/>
</dbReference>
<dbReference type="Pfam" id="PF00440">
    <property type="entry name" value="TetR_N"/>
    <property type="match status" value="1"/>
</dbReference>
<evidence type="ECO:0000256" key="5">
    <source>
        <dbReference type="PROSITE-ProRule" id="PRU00335"/>
    </source>
</evidence>
<name>A0A9W6NIJ7_9PSED</name>
<dbReference type="EMBL" id="BSFN01000032">
    <property type="protein sequence ID" value="GLK92020.1"/>
    <property type="molecule type" value="Genomic_DNA"/>
</dbReference>
<dbReference type="InterPro" id="IPR036271">
    <property type="entry name" value="Tet_transcr_reg_TetR-rel_C_sf"/>
</dbReference>
<dbReference type="InterPro" id="IPR013572">
    <property type="entry name" value="Tscrpt_reg_MAATS_C"/>
</dbReference>
<gene>
    <name evidence="7" type="primary">nalD</name>
    <name evidence="7" type="ORF">GCM10017655_50840</name>
</gene>
<dbReference type="Proteomes" id="UP001143328">
    <property type="component" value="Unassembled WGS sequence"/>
</dbReference>
<evidence type="ECO:0000256" key="2">
    <source>
        <dbReference type="ARBA" id="ARBA00023015"/>
    </source>
</evidence>
<dbReference type="PANTHER" id="PTHR30055">
    <property type="entry name" value="HTH-TYPE TRANSCRIPTIONAL REGULATOR RUTR"/>
    <property type="match status" value="1"/>
</dbReference>
<dbReference type="GO" id="GO:0003700">
    <property type="term" value="F:DNA-binding transcription factor activity"/>
    <property type="evidence" value="ECO:0007669"/>
    <property type="project" value="UniProtKB-ARBA"/>
</dbReference>
<dbReference type="GO" id="GO:0000976">
    <property type="term" value="F:transcription cis-regulatory region binding"/>
    <property type="evidence" value="ECO:0007669"/>
    <property type="project" value="TreeGrafter"/>
</dbReference>
<keyword evidence="4" id="KW-0804">Transcription</keyword>
<feature type="DNA-binding region" description="H-T-H motif" evidence="5">
    <location>
        <begin position="32"/>
        <end position="51"/>
    </location>
</feature>
<evidence type="ECO:0000313" key="7">
    <source>
        <dbReference type="EMBL" id="GLK92020.1"/>
    </source>
</evidence>
<reference evidence="7" key="2">
    <citation type="submission" date="2023-01" db="EMBL/GenBank/DDBJ databases">
        <authorList>
            <person name="Sun Q."/>
            <person name="Evtushenko L."/>
        </authorList>
    </citation>
    <scope>NUCLEOTIDE SEQUENCE</scope>
    <source>
        <strain evidence="7">VKM B-2935</strain>
    </source>
</reference>
<comment type="caution">
    <text evidence="7">The sequence shown here is derived from an EMBL/GenBank/DDBJ whole genome shotgun (WGS) entry which is preliminary data.</text>
</comment>
<dbReference type="SUPFAM" id="SSF48498">
    <property type="entry name" value="Tetracyclin repressor-like, C-terminal domain"/>
    <property type="match status" value="1"/>
</dbReference>
<evidence type="ECO:0000256" key="1">
    <source>
        <dbReference type="ARBA" id="ARBA00022491"/>
    </source>
</evidence>
<dbReference type="RefSeq" id="WP_271198298.1">
    <property type="nucleotide sequence ID" value="NZ_BSFN01000032.1"/>
</dbReference>
<dbReference type="GO" id="GO:0045892">
    <property type="term" value="P:negative regulation of DNA-templated transcription"/>
    <property type="evidence" value="ECO:0007669"/>
    <property type="project" value="UniProtKB-ARBA"/>
</dbReference>
<keyword evidence="1" id="KW-0678">Repressor</keyword>
<dbReference type="InterPro" id="IPR023772">
    <property type="entry name" value="DNA-bd_HTH_TetR-type_CS"/>
</dbReference>
<dbReference type="PRINTS" id="PR00455">
    <property type="entry name" value="HTHTETR"/>
</dbReference>
<dbReference type="SUPFAM" id="SSF46689">
    <property type="entry name" value="Homeodomain-like"/>
    <property type="match status" value="1"/>
</dbReference>
<dbReference type="Gene3D" id="1.10.357.10">
    <property type="entry name" value="Tetracycline Repressor, domain 2"/>
    <property type="match status" value="1"/>
</dbReference>
<accession>A0A9W6NIJ7</accession>
<feature type="domain" description="HTH tetR-type" evidence="6">
    <location>
        <begin position="9"/>
        <end position="69"/>
    </location>
</feature>
<dbReference type="Pfam" id="PF08361">
    <property type="entry name" value="TetR_C_2"/>
    <property type="match status" value="1"/>
</dbReference>
<dbReference type="PROSITE" id="PS01081">
    <property type="entry name" value="HTH_TETR_1"/>
    <property type="match status" value="1"/>
</dbReference>
<reference evidence="7" key="1">
    <citation type="journal article" date="2014" name="Int. J. Syst. Evol. Microbiol.">
        <title>Complete genome sequence of Corynebacterium casei LMG S-19264T (=DSM 44701T), isolated from a smear-ripened cheese.</title>
        <authorList>
            <consortium name="US DOE Joint Genome Institute (JGI-PGF)"/>
            <person name="Walter F."/>
            <person name="Albersmeier A."/>
            <person name="Kalinowski J."/>
            <person name="Ruckert C."/>
        </authorList>
    </citation>
    <scope>NUCLEOTIDE SEQUENCE</scope>
    <source>
        <strain evidence="7">VKM B-2935</strain>
    </source>
</reference>
<protein>
    <submittedName>
        <fullName evidence="7">TetR family transcriptional regulator</fullName>
    </submittedName>
</protein>
<keyword evidence="8" id="KW-1185">Reference proteome</keyword>
<dbReference type="InterPro" id="IPR009057">
    <property type="entry name" value="Homeodomain-like_sf"/>
</dbReference>
<proteinExistence type="predicted"/>